<dbReference type="AlphaFoldDB" id="A0A4R7CCA5"/>
<reference evidence="5 6" key="1">
    <citation type="submission" date="2019-03" db="EMBL/GenBank/DDBJ databases">
        <title>Genomic Encyclopedia of Type Strains, Phase IV (KMG-IV): sequencing the most valuable type-strain genomes for metagenomic binning, comparative biology and taxonomic classification.</title>
        <authorList>
            <person name="Goeker M."/>
        </authorList>
    </citation>
    <scope>NUCLEOTIDE SEQUENCE [LARGE SCALE GENOMIC DNA]</scope>
    <source>
        <strain evidence="5 6">DSM 25903</strain>
    </source>
</reference>
<dbReference type="PANTHER" id="PTHR28620">
    <property type="entry name" value="CENTROMERE PROTEIN V"/>
    <property type="match status" value="1"/>
</dbReference>
<dbReference type="Pfam" id="PF04828">
    <property type="entry name" value="GFA"/>
    <property type="match status" value="1"/>
</dbReference>
<dbReference type="PROSITE" id="PS51891">
    <property type="entry name" value="CENP_V_GFA"/>
    <property type="match status" value="1"/>
</dbReference>
<name>A0A4R7CCA5_9HYPH</name>
<evidence type="ECO:0000256" key="2">
    <source>
        <dbReference type="ARBA" id="ARBA00022723"/>
    </source>
</evidence>
<feature type="domain" description="CENP-V/GFA" evidence="4">
    <location>
        <begin position="10"/>
        <end position="123"/>
    </location>
</feature>
<keyword evidence="2" id="KW-0479">Metal-binding</keyword>
<dbReference type="SUPFAM" id="SSF51316">
    <property type="entry name" value="Mss4-like"/>
    <property type="match status" value="1"/>
</dbReference>
<keyword evidence="3" id="KW-0862">Zinc</keyword>
<accession>A0A4R7CCA5</accession>
<comment type="caution">
    <text evidence="5">The sequence shown here is derived from an EMBL/GenBank/DDBJ whole genome shotgun (WGS) entry which is preliminary data.</text>
</comment>
<evidence type="ECO:0000256" key="3">
    <source>
        <dbReference type="ARBA" id="ARBA00022833"/>
    </source>
</evidence>
<dbReference type="EMBL" id="SNZR01000011">
    <property type="protein sequence ID" value="TDR94776.1"/>
    <property type="molecule type" value="Genomic_DNA"/>
</dbReference>
<evidence type="ECO:0000256" key="1">
    <source>
        <dbReference type="ARBA" id="ARBA00005495"/>
    </source>
</evidence>
<dbReference type="InterPro" id="IPR052355">
    <property type="entry name" value="CENP-V-like"/>
</dbReference>
<dbReference type="Proteomes" id="UP000295122">
    <property type="component" value="Unassembled WGS sequence"/>
</dbReference>
<dbReference type="PANTHER" id="PTHR28620:SF1">
    <property type="entry name" value="CENP-V_GFA DOMAIN-CONTAINING PROTEIN"/>
    <property type="match status" value="1"/>
</dbReference>
<protein>
    <recommendedName>
        <fullName evidence="4">CENP-V/GFA domain-containing protein</fullName>
    </recommendedName>
</protein>
<proteinExistence type="inferred from homology"/>
<comment type="similarity">
    <text evidence="1">Belongs to the Gfa family.</text>
</comment>
<dbReference type="GO" id="GO:0016846">
    <property type="term" value="F:carbon-sulfur lyase activity"/>
    <property type="evidence" value="ECO:0007669"/>
    <property type="project" value="InterPro"/>
</dbReference>
<sequence length="153" mass="16698">MTTSTHILRPAGYCHCGAVQVDLELSKAPDELRLRACQCGFCRPRGVRTIADSEGRAIIRASGPGALNRYRFGLRLADYLLCANCGTYVAAVQPDERPIAVVNVGGLGVPEFEGREPEPVNYANETPDERLARRRSYWMPIDIVHPATSGKAA</sequence>
<organism evidence="5 6">
    <name type="scientific">Enterovirga rhinocerotis</name>
    <dbReference type="NCBI Taxonomy" id="1339210"/>
    <lineage>
        <taxon>Bacteria</taxon>
        <taxon>Pseudomonadati</taxon>
        <taxon>Pseudomonadota</taxon>
        <taxon>Alphaproteobacteria</taxon>
        <taxon>Hyphomicrobiales</taxon>
        <taxon>Methylobacteriaceae</taxon>
        <taxon>Enterovirga</taxon>
    </lineage>
</organism>
<keyword evidence="6" id="KW-1185">Reference proteome</keyword>
<evidence type="ECO:0000313" key="5">
    <source>
        <dbReference type="EMBL" id="TDR94776.1"/>
    </source>
</evidence>
<dbReference type="InterPro" id="IPR006913">
    <property type="entry name" value="CENP-V/GFA"/>
</dbReference>
<dbReference type="InterPro" id="IPR011057">
    <property type="entry name" value="Mss4-like_sf"/>
</dbReference>
<gene>
    <name evidence="5" type="ORF">EV668_2065</name>
</gene>
<dbReference type="Gene3D" id="2.170.150.70">
    <property type="match status" value="1"/>
</dbReference>
<dbReference type="RefSeq" id="WP_208111501.1">
    <property type="nucleotide sequence ID" value="NZ_SNZR01000011.1"/>
</dbReference>
<evidence type="ECO:0000259" key="4">
    <source>
        <dbReference type="PROSITE" id="PS51891"/>
    </source>
</evidence>
<evidence type="ECO:0000313" key="6">
    <source>
        <dbReference type="Proteomes" id="UP000295122"/>
    </source>
</evidence>
<dbReference type="GO" id="GO:0046872">
    <property type="term" value="F:metal ion binding"/>
    <property type="evidence" value="ECO:0007669"/>
    <property type="project" value="UniProtKB-KW"/>
</dbReference>